<evidence type="ECO:0000313" key="3">
    <source>
        <dbReference type="Proteomes" id="UP000824120"/>
    </source>
</evidence>
<dbReference type="AlphaFoldDB" id="A0A9J5XJV0"/>
<dbReference type="Proteomes" id="UP000824120">
    <property type="component" value="Chromosome 9"/>
</dbReference>
<organism evidence="2 3">
    <name type="scientific">Solanum commersonii</name>
    <name type="common">Commerson's wild potato</name>
    <name type="synonym">Commerson's nightshade</name>
    <dbReference type="NCBI Taxonomy" id="4109"/>
    <lineage>
        <taxon>Eukaryota</taxon>
        <taxon>Viridiplantae</taxon>
        <taxon>Streptophyta</taxon>
        <taxon>Embryophyta</taxon>
        <taxon>Tracheophyta</taxon>
        <taxon>Spermatophyta</taxon>
        <taxon>Magnoliopsida</taxon>
        <taxon>eudicotyledons</taxon>
        <taxon>Gunneridae</taxon>
        <taxon>Pentapetalae</taxon>
        <taxon>asterids</taxon>
        <taxon>lamiids</taxon>
        <taxon>Solanales</taxon>
        <taxon>Solanaceae</taxon>
        <taxon>Solanoideae</taxon>
        <taxon>Solaneae</taxon>
        <taxon>Solanum</taxon>
    </lineage>
</organism>
<reference evidence="2 3" key="1">
    <citation type="submission" date="2020-09" db="EMBL/GenBank/DDBJ databases">
        <title>De no assembly of potato wild relative species, Solanum commersonii.</title>
        <authorList>
            <person name="Cho K."/>
        </authorList>
    </citation>
    <scope>NUCLEOTIDE SEQUENCE [LARGE SCALE GENOMIC DNA]</scope>
    <source>
        <strain evidence="2">LZ3.2</strain>
        <tissue evidence="2">Leaf</tissue>
    </source>
</reference>
<keyword evidence="1" id="KW-0732">Signal</keyword>
<feature type="signal peptide" evidence="1">
    <location>
        <begin position="1"/>
        <end position="25"/>
    </location>
</feature>
<feature type="chain" id="PRO_5039920028" evidence="1">
    <location>
        <begin position="26"/>
        <end position="93"/>
    </location>
</feature>
<comment type="caution">
    <text evidence="2">The sequence shown here is derived from an EMBL/GenBank/DDBJ whole genome shotgun (WGS) entry which is preliminary data.</text>
</comment>
<dbReference type="EMBL" id="JACXVP010000009">
    <property type="protein sequence ID" value="KAG5588010.1"/>
    <property type="molecule type" value="Genomic_DNA"/>
</dbReference>
<proteinExistence type="predicted"/>
<sequence length="93" mass="10580">MEKATFRKVFVISVLLMLFEQGSHAKRGCTKDADCDKIIKCIDADPKCDLKKHKCYCPVPPNYGTKRGQRCIDAHPICDLKTHKCIYLFSSTN</sequence>
<accession>A0A9J5XJV0</accession>
<keyword evidence="3" id="KW-1185">Reference proteome</keyword>
<evidence type="ECO:0000313" key="2">
    <source>
        <dbReference type="EMBL" id="KAG5588010.1"/>
    </source>
</evidence>
<protein>
    <submittedName>
        <fullName evidence="2">Uncharacterized protein</fullName>
    </submittedName>
</protein>
<evidence type="ECO:0000256" key="1">
    <source>
        <dbReference type="SAM" id="SignalP"/>
    </source>
</evidence>
<name>A0A9J5XJV0_SOLCO</name>
<gene>
    <name evidence="2" type="ORF">H5410_048444</name>
</gene>